<gene>
    <name evidence="2" type="ORF">SAMN04489757_10779</name>
</gene>
<dbReference type="AlphaFoldDB" id="A0A1I5DZ62"/>
<accession>A0A1I5DZ62</accession>
<sequence length="58" mass="6745">MNIAILSDIHSNYTALNTCIEHALHRGIIHFIFLGDYVSDCPYPQKTMNLLYELQDNY</sequence>
<keyword evidence="3" id="KW-1185">Reference proteome</keyword>
<evidence type="ECO:0000259" key="1">
    <source>
        <dbReference type="Pfam" id="PF00149"/>
    </source>
</evidence>
<evidence type="ECO:0000313" key="2">
    <source>
        <dbReference type="EMBL" id="SFO04463.1"/>
    </source>
</evidence>
<dbReference type="EMBL" id="FOWD01000007">
    <property type="protein sequence ID" value="SFO04463.1"/>
    <property type="molecule type" value="Genomic_DNA"/>
</dbReference>
<feature type="domain" description="Calcineurin-like phosphoesterase" evidence="1">
    <location>
        <begin position="1"/>
        <end position="54"/>
    </location>
</feature>
<dbReference type="Gene3D" id="3.60.21.10">
    <property type="match status" value="1"/>
</dbReference>
<reference evidence="2 3" key="1">
    <citation type="submission" date="2016-10" db="EMBL/GenBank/DDBJ databases">
        <authorList>
            <person name="de Groot N.N."/>
        </authorList>
    </citation>
    <scope>NUCLEOTIDE SEQUENCE [LARGE SCALE GENOMIC DNA]</scope>
    <source>
        <strain evidence="2 3">DSM 1283</strain>
    </source>
</reference>
<dbReference type="Pfam" id="PF00149">
    <property type="entry name" value="Metallophos"/>
    <property type="match status" value="1"/>
</dbReference>
<dbReference type="OrthoDB" id="9800565at2"/>
<protein>
    <submittedName>
        <fullName evidence="2">Calcineurin-like phosphoesterase</fullName>
    </submittedName>
</protein>
<organism evidence="2 3">
    <name type="scientific">Anaerocolumna aminovalerica</name>
    <dbReference type="NCBI Taxonomy" id="1527"/>
    <lineage>
        <taxon>Bacteria</taxon>
        <taxon>Bacillati</taxon>
        <taxon>Bacillota</taxon>
        <taxon>Clostridia</taxon>
        <taxon>Lachnospirales</taxon>
        <taxon>Lachnospiraceae</taxon>
        <taxon>Anaerocolumna</taxon>
    </lineage>
</organism>
<dbReference type="STRING" id="1527.SAMN04489757_10779"/>
<dbReference type="InterPro" id="IPR004843">
    <property type="entry name" value="Calcineurin-like_PHP"/>
</dbReference>
<dbReference type="SUPFAM" id="SSF56300">
    <property type="entry name" value="Metallo-dependent phosphatases"/>
    <property type="match status" value="1"/>
</dbReference>
<evidence type="ECO:0000313" key="3">
    <source>
        <dbReference type="Proteomes" id="UP000198806"/>
    </source>
</evidence>
<dbReference type="RefSeq" id="WP_091685240.1">
    <property type="nucleotide sequence ID" value="NZ_BAABFM010000010.1"/>
</dbReference>
<dbReference type="Proteomes" id="UP000198806">
    <property type="component" value="Unassembled WGS sequence"/>
</dbReference>
<name>A0A1I5DZ62_9FIRM</name>
<dbReference type="InterPro" id="IPR029052">
    <property type="entry name" value="Metallo-depent_PP-like"/>
</dbReference>
<proteinExistence type="predicted"/>
<dbReference type="GO" id="GO:0016787">
    <property type="term" value="F:hydrolase activity"/>
    <property type="evidence" value="ECO:0007669"/>
    <property type="project" value="InterPro"/>
</dbReference>